<dbReference type="GeneID" id="24832752"/>
<dbReference type="PIRSF" id="PIRSF006692">
    <property type="entry name" value="TF_HTH_AF0396_prd"/>
    <property type="match status" value="1"/>
</dbReference>
<dbReference type="SUPFAM" id="SSF46785">
    <property type="entry name" value="Winged helix' DNA-binding domain"/>
    <property type="match status" value="1"/>
</dbReference>
<feature type="domain" description="Methanogenesis regulatory protein FilR1 middle" evidence="1">
    <location>
        <begin position="133"/>
        <end position="190"/>
    </location>
</feature>
<organism evidence="2 3">
    <name type="scientific">Methanosarcina horonobensis HB-1 = JCM 15518</name>
    <dbReference type="NCBI Taxonomy" id="1434110"/>
    <lineage>
        <taxon>Archaea</taxon>
        <taxon>Methanobacteriati</taxon>
        <taxon>Methanobacteriota</taxon>
        <taxon>Stenosarchaea group</taxon>
        <taxon>Methanomicrobia</taxon>
        <taxon>Methanosarcinales</taxon>
        <taxon>Methanosarcinaceae</taxon>
        <taxon>Methanosarcina</taxon>
    </lineage>
</organism>
<feature type="domain" description="Methanogenesis regulatory protein FilR1 middle" evidence="1">
    <location>
        <begin position="208"/>
        <end position="281"/>
    </location>
</feature>
<keyword evidence="3" id="KW-1185">Reference proteome</keyword>
<dbReference type="OrthoDB" id="11410at2157"/>
<dbReference type="RefSeq" id="WP_048141815.1">
    <property type="nucleotide sequence ID" value="NZ_CP009516.1"/>
</dbReference>
<protein>
    <recommendedName>
        <fullName evidence="1">Methanogenesis regulatory protein FilR1 middle domain-containing protein</fullName>
    </recommendedName>
</protein>
<evidence type="ECO:0000259" key="1">
    <source>
        <dbReference type="Pfam" id="PF08350"/>
    </source>
</evidence>
<dbReference type="InterPro" id="IPR036390">
    <property type="entry name" value="WH_DNA-bd_sf"/>
</dbReference>
<dbReference type="InterPro" id="IPR013561">
    <property type="entry name" value="FilR1_middle_dom"/>
</dbReference>
<dbReference type="HOGENOM" id="CLU_062767_1_1_2"/>
<dbReference type="Proteomes" id="UP000033101">
    <property type="component" value="Chromosome"/>
</dbReference>
<dbReference type="Pfam" id="PF08350">
    <property type="entry name" value="FilR1_middle"/>
    <property type="match status" value="2"/>
</dbReference>
<gene>
    <name evidence="2" type="ORF">MSHOH_3413</name>
</gene>
<dbReference type="KEGG" id="mhor:MSHOH_3413"/>
<accession>A0A0E3SFL1</accession>
<dbReference type="PATRIC" id="fig|1434110.4.peg.4378"/>
<dbReference type="EMBL" id="CP009516">
    <property type="protein sequence ID" value="AKB79896.1"/>
    <property type="molecule type" value="Genomic_DNA"/>
</dbReference>
<dbReference type="AlphaFoldDB" id="A0A0E3SFL1"/>
<evidence type="ECO:0000313" key="2">
    <source>
        <dbReference type="EMBL" id="AKB79896.1"/>
    </source>
</evidence>
<proteinExistence type="predicted"/>
<name>A0A0E3SFL1_9EURY</name>
<reference evidence="2 3" key="1">
    <citation type="submission" date="2014-07" db="EMBL/GenBank/DDBJ databases">
        <title>Methanogenic archaea and the global carbon cycle.</title>
        <authorList>
            <person name="Henriksen J.R."/>
            <person name="Luke J."/>
            <person name="Reinhart S."/>
            <person name="Benedict M.N."/>
            <person name="Youngblut N.D."/>
            <person name="Metcalf M.E."/>
            <person name="Whitaker R.J."/>
            <person name="Metcalf W.W."/>
        </authorList>
    </citation>
    <scope>NUCLEOTIDE SEQUENCE [LARGE SCALE GENOMIC DNA]</scope>
    <source>
        <strain evidence="2 3">HB-1</strain>
    </source>
</reference>
<evidence type="ECO:0000313" key="3">
    <source>
        <dbReference type="Proteomes" id="UP000033101"/>
    </source>
</evidence>
<dbReference type="InterPro" id="IPR016490">
    <property type="entry name" value="Tscrpt_reg_HTH_AF0396-typ3"/>
</dbReference>
<sequence length="289" mass="33117">MSQASGTSSSLLDAIFLSEKRKNLLLLLKEEGPKSSDEIKDAFDFPWKSMIPQIKKLIELGMVIQTDGVYSLSEMGTVIATNMQFLLNTLKIYEDNRDFWSEHDLSSIPFHLLTRIGELGQCKVLKPDLSHIFKVQEDIVKCMLASSRIMVFVSAVHPAYHVACLEFIEKKIDVTIIMTESVFENIQAECLPKSDAVFSDISVLKLDLPEYKKEIQLFLDCENSHFFVSEGENKPMMLIVTDKIFALSLLDKHCRVDRHYIVSFEPEALKWGEELFAYYKKNARPIYSL</sequence>